<dbReference type="RefSeq" id="WP_158658922.1">
    <property type="nucleotide sequence ID" value="NZ_CP019949.1"/>
</dbReference>
<dbReference type="CDD" id="cd19544">
    <property type="entry name" value="E-C_NRPS"/>
    <property type="match status" value="1"/>
</dbReference>
<dbReference type="PANTHER" id="PTHR45527">
    <property type="entry name" value="NONRIBOSOMAL PEPTIDE SYNTHETASE"/>
    <property type="match status" value="1"/>
</dbReference>
<feature type="domain" description="Carrier" evidence="5">
    <location>
        <begin position="2046"/>
        <end position="2121"/>
    </location>
</feature>
<dbReference type="FunFam" id="3.40.50.980:FF:000002">
    <property type="entry name" value="Enterobactin synthetase component F"/>
    <property type="match status" value="1"/>
</dbReference>
<accession>A0A1W6N244</accession>
<dbReference type="InterPro" id="IPR036736">
    <property type="entry name" value="ACP-like_sf"/>
</dbReference>
<dbReference type="InterPro" id="IPR010071">
    <property type="entry name" value="AA_adenyl_dom"/>
</dbReference>
<dbReference type="Pfam" id="PF00550">
    <property type="entry name" value="PP-binding"/>
    <property type="match status" value="2"/>
</dbReference>
<gene>
    <name evidence="6" type="ORF">B1812_21585</name>
</gene>
<dbReference type="InterPro" id="IPR000873">
    <property type="entry name" value="AMP-dep_synth/lig_dom"/>
</dbReference>
<evidence type="ECO:0000256" key="4">
    <source>
        <dbReference type="ARBA" id="ARBA00022553"/>
    </source>
</evidence>
<organism evidence="6 7">
    <name type="scientific">Methylocystis bryophila</name>
    <dbReference type="NCBI Taxonomy" id="655015"/>
    <lineage>
        <taxon>Bacteria</taxon>
        <taxon>Pseudomonadati</taxon>
        <taxon>Pseudomonadota</taxon>
        <taxon>Alphaproteobacteria</taxon>
        <taxon>Hyphomicrobiales</taxon>
        <taxon>Methylocystaceae</taxon>
        <taxon>Methylocystis</taxon>
    </lineage>
</organism>
<dbReference type="InterPro" id="IPR009081">
    <property type="entry name" value="PP-bd_ACP"/>
</dbReference>
<dbReference type="PROSITE" id="PS00455">
    <property type="entry name" value="AMP_BINDING"/>
    <property type="match status" value="2"/>
</dbReference>
<dbReference type="GO" id="GO:0005737">
    <property type="term" value="C:cytoplasm"/>
    <property type="evidence" value="ECO:0007669"/>
    <property type="project" value="TreeGrafter"/>
</dbReference>
<dbReference type="GO" id="GO:0044550">
    <property type="term" value="P:secondary metabolite biosynthetic process"/>
    <property type="evidence" value="ECO:0007669"/>
    <property type="project" value="UniProtKB-ARBA"/>
</dbReference>
<evidence type="ECO:0000313" key="7">
    <source>
        <dbReference type="Proteomes" id="UP000193978"/>
    </source>
</evidence>
<reference evidence="6 7" key="1">
    <citation type="submission" date="2017-02" db="EMBL/GenBank/DDBJ databases">
        <authorList>
            <person name="Peterson S.W."/>
        </authorList>
    </citation>
    <scope>NUCLEOTIDE SEQUENCE [LARGE SCALE GENOMIC DNA]</scope>
    <source>
        <strain evidence="6 7">S285</strain>
        <plasmid evidence="7">Plasmid p1</plasmid>
    </source>
</reference>
<dbReference type="PANTHER" id="PTHR45527:SF1">
    <property type="entry name" value="FATTY ACID SYNTHASE"/>
    <property type="match status" value="1"/>
</dbReference>
<dbReference type="EMBL" id="CP019949">
    <property type="protein sequence ID" value="ARN83879.1"/>
    <property type="molecule type" value="Genomic_DNA"/>
</dbReference>
<dbReference type="Pfam" id="PF00668">
    <property type="entry name" value="Condensation"/>
    <property type="match status" value="2"/>
</dbReference>
<comment type="similarity">
    <text evidence="2">Belongs to the ATP-dependent AMP-binding enzyme family.</text>
</comment>
<dbReference type="NCBIfam" id="TIGR01733">
    <property type="entry name" value="AA-adenyl-dom"/>
    <property type="match status" value="2"/>
</dbReference>
<dbReference type="InterPro" id="IPR020806">
    <property type="entry name" value="PKS_PP-bd"/>
</dbReference>
<evidence type="ECO:0000256" key="1">
    <source>
        <dbReference type="ARBA" id="ARBA00001957"/>
    </source>
</evidence>
<dbReference type="SUPFAM" id="SSF47336">
    <property type="entry name" value="ACP-like"/>
    <property type="match status" value="2"/>
</dbReference>
<dbReference type="Gene3D" id="3.40.50.1820">
    <property type="entry name" value="alpha/beta hydrolase"/>
    <property type="match status" value="2"/>
</dbReference>
<dbReference type="GO" id="GO:0003824">
    <property type="term" value="F:catalytic activity"/>
    <property type="evidence" value="ECO:0007669"/>
    <property type="project" value="InterPro"/>
</dbReference>
<dbReference type="FunFam" id="3.40.50.12780:FF:000012">
    <property type="entry name" value="Non-ribosomal peptide synthetase"/>
    <property type="match status" value="2"/>
</dbReference>
<proteinExistence type="inferred from homology"/>
<dbReference type="InterPro" id="IPR045851">
    <property type="entry name" value="AMP-bd_C_sf"/>
</dbReference>
<sequence length="2142" mass="232879">MSFDPKTVGFRLSRQQDRLWRLQEKAGRDMAPLLGRLRLEGQLDAGRLQNSLRRLVSRHEALRTRIVLMPGTTQPIQVINAEAVDVEELRDCSGVAPEGRPTALAEIESEWRRRDLRGDALRAELVRFSADVHYLLIAVSPFCCDYLSLQNIVAELAAIYDGAATDVVLAPEPVQYADYAAWQEEVIASDEGDGARYWQACEQTDPIPARLALETSTGDATSIDWGIFEAQSPQQEVRALHDLAKALDVEPATLLFASWTALLQRHTPQRATQIHFLSDGRSPPIATAIGAFGLTLPLRCVLEPDETFAEFVQRLDAMLQEHRDWQDYVLADPAHLSGAAVAKLSFEHVTILQPQRAGSIFMSLESPPTLVEPFRLHLQCLAGGDGLQFKLHYDAVRFSTAAVECIAEQWLTLLASALRAPNAPIERLPLLGPAERERLLGNHLRALSRSAPEPIGLHTLLERQAELVPQAVVLRHGEVAWTYAELNRCADSLAVRLLDRGLQREDRVGLLIRTPPRMIVAMFAVLKAGGTYVPLDPAHPAERVSYVLQNAAATLVLTEGSCSGVMAASETPSFLLDDWLDDERNHEPHTEQVTELSAVAGSDQLAYVIYTSGSTGAPKGVGVSHGAALSSTLSRHSHYSAQVRGFLLLSSFSFDSSVAGVFWTLSQGGCLCLPTTEELQDPAALACLIERHELTHLLCLPSFYALLLDQDCARLQSLEAAIVAGESCPPSLPPLHRQRLRSAQLYNEYGPTEAAVWSTVAELARQPENEPITIGSPIESVRILILDERQELAPRGVAGELYIGGAGLARGYLGRADLTAERFLPDPFGGAGARLYRTGDLARHRADGDIEFLGRIDHQVKIRGFRIELGEIEAALSRIAGVREAAVLAREDQPGDKRLVAYVAGREGTTPAAGELRAALQAHLPDYMLPSAFVTLDALPLTANGKVDRKALPAPDLGALQAHRYVAPRTATEAALCRIWAQTLGLERVGVEDNFFELGGHSLLAVTLIERMRQEGLQADVRALFVSPTPAALAAEAGRRAEVLVPPNLIAQGCAAITPEMLPLAQLSQGDIDRVVGRVPGGASNVQDIYPLTPLQEGILFHHLMAASGDPYLTSTLLAFDGRERLEAFLVALQAMIARHDILRTAVAWEGLPEPVQVVWRAAPLSVEEASLDPAAGDVAQQLRERFDPRRFRLDVRQAPLLRGFLAYDAPKRRWLLLLLFHHLIDDNTTLRLAVEEAQAHLAGEADRLSAPASFRNFVAQARLGVSPAEHEAFFQAMLGDVSEPTAPFGLVDAQGDGSGIDEARLDLAPALARRLRERARALGVSAASLCHQAFAQVLARVSGREDVVFGTVLFGRMQGGAGADRALGMFINTLPVRAQVGAEGVADGARRMHGLLTDLLRHEHASLALAQRCSGVAAPAPLFSALLNFRHSPAPAQAANETSRAWSGIEVLDTQERTNYPLTLSVDDLGEGVRLTAQTQSPLDPNRLCAFMQAALERLVAALETEPNAAARTIDVLPEAERRRILVEWNQTAADYPRDRLLHELFEDRAAQTPAATAVVFEDAQLAYGELNARANQLAHHLRSLGVGPDALVGICVERSLEMVVGLLAILKAGGAYLPLDPDYPRERIGFMLEDAKPRLVLTQARLRDRLPERVNALLLDAHDHTISTLSPDNPVPVAAPHNLAYVIYTSGSTGAPKGVGVSHGGIVNRIAWMQARYELEPSDAVLQKTPSSFDVSVWEFFWPLAVGARLVVAAVGDHRLPQRLAALIEREGVTTLHFVPSMLQAFVSRFALSQFKSLRRVICSGEALPAALARRDAPQLRLHNLYGPTEASVDVTAYDCGAEETTGYAPIGRPIWNTQIYLLDGRMQPVPIGAAGELYIGGAGLARGYLGRADLTAERFLPDPFGGAGARLYRTGDLARHRADGDIEFLGRIDHQVKIRGFRIELGEIEAALSRIAGVREAAVLAREDQPGDKRLVAYVAGREGTTPAAGELRAALQAHLPDYMLPSAFVTLDALPLTANGKVDRKALPAPDLGALQAHRYVAPRTATEAALCRIWAQTLGLERVGVEDNFFELGGHSLLAVQVASRIRTAFGIEFPLRALFEARSIAEIDNLISAGKWTQNHSDEAVRSDPDYEDVEI</sequence>
<dbReference type="Pfam" id="PF13193">
    <property type="entry name" value="AMP-binding_C"/>
    <property type="match status" value="2"/>
</dbReference>
<dbReference type="PROSITE" id="PS00012">
    <property type="entry name" value="PHOSPHOPANTETHEINE"/>
    <property type="match status" value="2"/>
</dbReference>
<dbReference type="InterPro" id="IPR001242">
    <property type="entry name" value="Condensation_dom"/>
</dbReference>
<dbReference type="InterPro" id="IPR025110">
    <property type="entry name" value="AMP-bd_C"/>
</dbReference>
<dbReference type="FunFam" id="3.30.300.30:FF:000010">
    <property type="entry name" value="Enterobactin synthetase component F"/>
    <property type="match status" value="2"/>
</dbReference>
<dbReference type="FunFam" id="2.30.38.10:FF:000001">
    <property type="entry name" value="Non-ribosomal peptide synthetase PvdI"/>
    <property type="match status" value="2"/>
</dbReference>
<evidence type="ECO:0000256" key="3">
    <source>
        <dbReference type="ARBA" id="ARBA00022450"/>
    </source>
</evidence>
<dbReference type="GO" id="GO:0043041">
    <property type="term" value="P:amino acid activation for nonribosomal peptide biosynthetic process"/>
    <property type="evidence" value="ECO:0007669"/>
    <property type="project" value="TreeGrafter"/>
</dbReference>
<dbReference type="GO" id="GO:0031177">
    <property type="term" value="F:phosphopantetheine binding"/>
    <property type="evidence" value="ECO:0007669"/>
    <property type="project" value="InterPro"/>
</dbReference>
<dbReference type="Gene3D" id="3.30.300.30">
    <property type="match status" value="2"/>
</dbReference>
<keyword evidence="4" id="KW-0597">Phosphoprotein</keyword>
<dbReference type="Gene3D" id="3.40.50.980">
    <property type="match status" value="4"/>
</dbReference>
<evidence type="ECO:0000259" key="5">
    <source>
        <dbReference type="PROSITE" id="PS50075"/>
    </source>
</evidence>
<evidence type="ECO:0000256" key="2">
    <source>
        <dbReference type="ARBA" id="ARBA00006432"/>
    </source>
</evidence>
<evidence type="ECO:0000313" key="6">
    <source>
        <dbReference type="EMBL" id="ARN83879.1"/>
    </source>
</evidence>
<dbReference type="InterPro" id="IPR020845">
    <property type="entry name" value="AMP-binding_CS"/>
</dbReference>
<keyword evidence="6" id="KW-0614">Plasmid</keyword>
<dbReference type="SUPFAM" id="SSF52777">
    <property type="entry name" value="CoA-dependent acyltransferases"/>
    <property type="match status" value="4"/>
</dbReference>
<feature type="domain" description="Carrier" evidence="5">
    <location>
        <begin position="967"/>
        <end position="1041"/>
    </location>
</feature>
<dbReference type="Gene3D" id="3.30.559.30">
    <property type="entry name" value="Nonribosomal peptide synthetase, condensation domain"/>
    <property type="match status" value="2"/>
</dbReference>
<geneLocation type="plasmid" evidence="6 7">
    <name>p1</name>
</geneLocation>
<dbReference type="InterPro" id="IPR006162">
    <property type="entry name" value="Ppantetheine_attach_site"/>
</dbReference>
<dbReference type="Proteomes" id="UP000193978">
    <property type="component" value="Plasmid p1"/>
</dbReference>
<protein>
    <recommendedName>
        <fullName evidence="5">Carrier domain-containing protein</fullName>
    </recommendedName>
</protein>
<dbReference type="KEGG" id="mbry:B1812_21585"/>
<dbReference type="SUPFAM" id="SSF56801">
    <property type="entry name" value="Acetyl-CoA synthetase-like"/>
    <property type="match status" value="2"/>
</dbReference>
<dbReference type="Pfam" id="PF00501">
    <property type="entry name" value="AMP-binding"/>
    <property type="match status" value="2"/>
</dbReference>
<name>A0A1W6N244_9HYPH</name>
<dbReference type="Gene3D" id="3.30.559.10">
    <property type="entry name" value="Chloramphenicol acetyltransferase-like domain"/>
    <property type="match status" value="2"/>
</dbReference>
<dbReference type="FunFam" id="1.10.1200.10:FF:000005">
    <property type="entry name" value="Nonribosomal peptide synthetase 1"/>
    <property type="match status" value="2"/>
</dbReference>
<keyword evidence="7" id="KW-1185">Reference proteome</keyword>
<dbReference type="InterPro" id="IPR029058">
    <property type="entry name" value="AB_hydrolase_fold"/>
</dbReference>
<dbReference type="Gene3D" id="2.30.38.10">
    <property type="entry name" value="Luciferase, Domain 3"/>
    <property type="match status" value="2"/>
</dbReference>
<dbReference type="NCBIfam" id="NF003417">
    <property type="entry name" value="PRK04813.1"/>
    <property type="match status" value="2"/>
</dbReference>
<dbReference type="InterPro" id="IPR023213">
    <property type="entry name" value="CAT-like_dom_sf"/>
</dbReference>
<dbReference type="CDD" id="cd05930">
    <property type="entry name" value="A_NRPS"/>
    <property type="match status" value="2"/>
</dbReference>
<comment type="cofactor">
    <cofactor evidence="1">
        <name>pantetheine 4'-phosphate</name>
        <dbReference type="ChEBI" id="CHEBI:47942"/>
    </cofactor>
</comment>
<dbReference type="OrthoDB" id="9803968at2"/>
<keyword evidence="3" id="KW-0596">Phosphopantetheine</keyword>
<dbReference type="PROSITE" id="PS50075">
    <property type="entry name" value="CARRIER"/>
    <property type="match status" value="2"/>
</dbReference>
<dbReference type="SMART" id="SM00823">
    <property type="entry name" value="PKS_PP"/>
    <property type="match status" value="2"/>
</dbReference>
<dbReference type="FunFam" id="3.40.50.980:FF:000001">
    <property type="entry name" value="Non-ribosomal peptide synthetase"/>
    <property type="match status" value="2"/>
</dbReference>